<dbReference type="Proteomes" id="UP000617743">
    <property type="component" value="Unassembled WGS sequence"/>
</dbReference>
<proteinExistence type="predicted"/>
<protein>
    <submittedName>
        <fullName evidence="1">Uncharacterized protein</fullName>
    </submittedName>
</protein>
<evidence type="ECO:0000313" key="1">
    <source>
        <dbReference type="EMBL" id="GGW97289.1"/>
    </source>
</evidence>
<dbReference type="RefSeq" id="WP_190050582.1">
    <property type="nucleotide sequence ID" value="NZ_BMWC01000003.1"/>
</dbReference>
<accession>A0ABQ2X3F2</accession>
<gene>
    <name evidence="1" type="ORF">GCM10010383_28950</name>
</gene>
<organism evidence="1 2">
    <name type="scientific">Streptomyces lomondensis</name>
    <dbReference type="NCBI Taxonomy" id="68229"/>
    <lineage>
        <taxon>Bacteria</taxon>
        <taxon>Bacillati</taxon>
        <taxon>Actinomycetota</taxon>
        <taxon>Actinomycetes</taxon>
        <taxon>Kitasatosporales</taxon>
        <taxon>Streptomycetaceae</taxon>
        <taxon>Streptomyces</taxon>
    </lineage>
</organism>
<dbReference type="Gene3D" id="3.30.70.100">
    <property type="match status" value="1"/>
</dbReference>
<reference evidence="2" key="1">
    <citation type="journal article" date="2019" name="Int. J. Syst. Evol. Microbiol.">
        <title>The Global Catalogue of Microorganisms (GCM) 10K type strain sequencing project: providing services to taxonomists for standard genome sequencing and annotation.</title>
        <authorList>
            <consortium name="The Broad Institute Genomics Platform"/>
            <consortium name="The Broad Institute Genome Sequencing Center for Infectious Disease"/>
            <person name="Wu L."/>
            <person name="Ma J."/>
        </authorList>
    </citation>
    <scope>NUCLEOTIDE SEQUENCE [LARGE SCALE GENOMIC DNA]</scope>
    <source>
        <strain evidence="2">JCM 4866</strain>
    </source>
</reference>
<comment type="caution">
    <text evidence="1">The sequence shown here is derived from an EMBL/GenBank/DDBJ whole genome shotgun (WGS) entry which is preliminary data.</text>
</comment>
<keyword evidence="2" id="KW-1185">Reference proteome</keyword>
<dbReference type="EMBL" id="BMWC01000003">
    <property type="protein sequence ID" value="GGW97289.1"/>
    <property type="molecule type" value="Genomic_DNA"/>
</dbReference>
<evidence type="ECO:0000313" key="2">
    <source>
        <dbReference type="Proteomes" id="UP000617743"/>
    </source>
</evidence>
<name>A0ABQ2X3F2_9ACTN</name>
<sequence>MRVDIAWWDLDGTPQTIDSLREHLRDGAVAAWSDVPGLRLKFWMADRQRNRWGAVMLWEADRPADLPPNRAAQLIGRPPTHRTRFDVEATVEGMHMLPQLGGLGPVFTAPTSAPVRIPGDISPCTNT</sequence>